<keyword evidence="4" id="KW-0472">Membrane</keyword>
<reference evidence="5 6" key="1">
    <citation type="submission" date="2018-06" db="EMBL/GenBank/DDBJ databases">
        <authorList>
            <consortium name="Pathogen Informatics"/>
            <person name="Doyle S."/>
        </authorList>
    </citation>
    <scope>NUCLEOTIDE SEQUENCE [LARGE SCALE GENOMIC DNA]</scope>
    <source>
        <strain evidence="5 6">NCTC13645</strain>
    </source>
</reference>
<keyword evidence="3" id="KW-1133">Transmembrane helix</keyword>
<dbReference type="Proteomes" id="UP000254621">
    <property type="component" value="Unassembled WGS sequence"/>
</dbReference>
<protein>
    <submittedName>
        <fullName evidence="5">ABC-type transport system involved in cytochrome bd biosynthesis, fused ATPase and permease components</fullName>
    </submittedName>
</protein>
<dbReference type="InterPro" id="IPR036640">
    <property type="entry name" value="ABC1_TM_sf"/>
</dbReference>
<evidence type="ECO:0000256" key="1">
    <source>
        <dbReference type="ARBA" id="ARBA00004651"/>
    </source>
</evidence>
<name>A0A380P8T0_WEIVI</name>
<keyword evidence="2" id="KW-0812">Transmembrane</keyword>
<organism evidence="5 6">
    <name type="scientific">Weissella viridescens</name>
    <name type="common">Lactobacillus viridescens</name>
    <dbReference type="NCBI Taxonomy" id="1629"/>
    <lineage>
        <taxon>Bacteria</taxon>
        <taxon>Bacillati</taxon>
        <taxon>Bacillota</taxon>
        <taxon>Bacilli</taxon>
        <taxon>Lactobacillales</taxon>
        <taxon>Lactobacillaceae</taxon>
        <taxon>Weissella</taxon>
    </lineage>
</organism>
<dbReference type="AlphaFoldDB" id="A0A380P8T0"/>
<sequence>MVYAPIVLTRAFGIGRPSFRYAERLTSHNWVLRIVSSFRKKLYEIVESGTKSIYAHVQTGEVFNLMANDLFKIEICICVLFSLVSSDGYSMYWGRWRSVF</sequence>
<evidence type="ECO:0000313" key="6">
    <source>
        <dbReference type="Proteomes" id="UP000254621"/>
    </source>
</evidence>
<dbReference type="EMBL" id="UHIV01000006">
    <property type="protein sequence ID" value="SUP61298.1"/>
    <property type="molecule type" value="Genomic_DNA"/>
</dbReference>
<dbReference type="SUPFAM" id="SSF90123">
    <property type="entry name" value="ABC transporter transmembrane region"/>
    <property type="match status" value="1"/>
</dbReference>
<gene>
    <name evidence="5" type="ORF">NCTC13645_02433</name>
</gene>
<accession>A0A380P8T0</accession>
<evidence type="ECO:0000256" key="3">
    <source>
        <dbReference type="ARBA" id="ARBA00022989"/>
    </source>
</evidence>
<dbReference type="GO" id="GO:0005524">
    <property type="term" value="F:ATP binding"/>
    <property type="evidence" value="ECO:0007669"/>
    <property type="project" value="InterPro"/>
</dbReference>
<evidence type="ECO:0000256" key="4">
    <source>
        <dbReference type="ARBA" id="ARBA00023136"/>
    </source>
</evidence>
<proteinExistence type="predicted"/>
<evidence type="ECO:0000313" key="5">
    <source>
        <dbReference type="EMBL" id="SUP61298.1"/>
    </source>
</evidence>
<evidence type="ECO:0000256" key="2">
    <source>
        <dbReference type="ARBA" id="ARBA00022692"/>
    </source>
</evidence>
<comment type="subcellular location">
    <subcellularLocation>
        <location evidence="1">Cell membrane</location>
        <topology evidence="1">Multi-pass membrane protein</topology>
    </subcellularLocation>
</comment>
<dbReference type="GO" id="GO:0005886">
    <property type="term" value="C:plasma membrane"/>
    <property type="evidence" value="ECO:0007669"/>
    <property type="project" value="UniProtKB-SubCell"/>
</dbReference>